<dbReference type="FunFam" id="3.40.1190.10:FF:000011">
    <property type="entry name" value="Folylpolyglutamate synthase/dihydrofolate synthase"/>
    <property type="match status" value="1"/>
</dbReference>
<evidence type="ECO:0000256" key="1">
    <source>
        <dbReference type="ARBA" id="ARBA00001946"/>
    </source>
</evidence>
<keyword evidence="17" id="KW-1185">Reference proteome</keyword>
<sequence length="415" mass="45729">MIPKFDYYKQLNEVVSSDDIKPGLEAIENAMELSGHPELAIPVIHVAGTNGKGSTIKMMERLLQTHGLKTATFMSPCINDVHDQIQFNGESITEQQMNSAFQFAKECGLSGRLTDFELLTAIAFIAISQEQPDIALIESGLGGRFDSTNVVNPIVSVIPSIALEHTAFLGDTIEKIATHKAGIIKEGKHVVIGELPLEAEKVMRFEAVQKNGVLKINGIDFSVDHDNKWHNGELEFSELIPSLKGEHQVGNMAVAIQAFLIVAEQLEIEANEAHIREAVSSTTLAGRFEQISSNVWMDGAHNPASAKMLKETIQQQFQFEKVTMIVGILKDKDVQGVLRQLEEVSDEFIFVEVEREQGRLMSSQALLDLSAATQKSVSNSVLEAVKSISPTQKIVITGSLYLLAQWRDVLRKNLV</sequence>
<proteinExistence type="inferred from homology"/>
<keyword evidence="8" id="KW-0460">Magnesium</keyword>
<dbReference type="GO" id="GO:0005524">
    <property type="term" value="F:ATP binding"/>
    <property type="evidence" value="ECO:0007669"/>
    <property type="project" value="UniProtKB-KW"/>
</dbReference>
<dbReference type="Proteomes" id="UP000254330">
    <property type="component" value="Unassembled WGS sequence"/>
</dbReference>
<dbReference type="GO" id="GO:0046872">
    <property type="term" value="F:metal ion binding"/>
    <property type="evidence" value="ECO:0007669"/>
    <property type="project" value="UniProtKB-KW"/>
</dbReference>
<dbReference type="InterPro" id="IPR036565">
    <property type="entry name" value="Mur-like_cat_sf"/>
</dbReference>
<dbReference type="EMBL" id="UGNP01000001">
    <property type="protein sequence ID" value="STX10179.1"/>
    <property type="molecule type" value="Genomic_DNA"/>
</dbReference>
<dbReference type="EMBL" id="SNZG01000001">
    <property type="protein sequence ID" value="TDR44215.1"/>
    <property type="molecule type" value="Genomic_DNA"/>
</dbReference>
<evidence type="ECO:0000313" key="15">
    <source>
        <dbReference type="EMBL" id="TDR44215.1"/>
    </source>
</evidence>
<evidence type="ECO:0000256" key="11">
    <source>
        <dbReference type="PIRNR" id="PIRNR001563"/>
    </source>
</evidence>
<evidence type="ECO:0000256" key="2">
    <source>
        <dbReference type="ARBA" id="ARBA00008276"/>
    </source>
</evidence>
<dbReference type="NCBIfam" id="TIGR01499">
    <property type="entry name" value="folC"/>
    <property type="match status" value="1"/>
</dbReference>
<dbReference type="InterPro" id="IPR001645">
    <property type="entry name" value="Folylpolyglutamate_synth"/>
</dbReference>
<evidence type="ECO:0000256" key="9">
    <source>
        <dbReference type="ARBA" id="ARBA00030592"/>
    </source>
</evidence>
<evidence type="ECO:0000313" key="17">
    <source>
        <dbReference type="Proteomes" id="UP000294641"/>
    </source>
</evidence>
<dbReference type="PROSITE" id="PS01011">
    <property type="entry name" value="FOLYLPOLYGLU_SYNT_1"/>
    <property type="match status" value="1"/>
</dbReference>
<dbReference type="InterPro" id="IPR013221">
    <property type="entry name" value="Mur_ligase_cen"/>
</dbReference>
<keyword evidence="6 11" id="KW-0547">Nucleotide-binding</keyword>
<evidence type="ECO:0000256" key="7">
    <source>
        <dbReference type="ARBA" id="ARBA00022840"/>
    </source>
</evidence>
<evidence type="ECO:0000256" key="8">
    <source>
        <dbReference type="ARBA" id="ARBA00022842"/>
    </source>
</evidence>
<feature type="domain" description="Mur ligase central" evidence="13">
    <location>
        <begin position="46"/>
        <end position="257"/>
    </location>
</feature>
<keyword evidence="4 11" id="KW-0436">Ligase</keyword>
<evidence type="ECO:0000256" key="4">
    <source>
        <dbReference type="ARBA" id="ARBA00022598"/>
    </source>
</evidence>
<dbReference type="RefSeq" id="WP_109348250.1">
    <property type="nucleotide sequence ID" value="NZ_BJUE01000001.1"/>
</dbReference>
<dbReference type="InterPro" id="IPR004101">
    <property type="entry name" value="Mur_ligase_C"/>
</dbReference>
<gene>
    <name evidence="14" type="primary">fgs</name>
    <name evidence="15" type="ORF">DFR61_10152</name>
    <name evidence="14" type="ORF">NCTC10597_01893</name>
</gene>
<evidence type="ECO:0000259" key="13">
    <source>
        <dbReference type="Pfam" id="PF08245"/>
    </source>
</evidence>
<dbReference type="Gene3D" id="3.40.1190.10">
    <property type="entry name" value="Mur-like, catalytic domain"/>
    <property type="match status" value="1"/>
</dbReference>
<dbReference type="InterPro" id="IPR036615">
    <property type="entry name" value="Mur_ligase_C_dom_sf"/>
</dbReference>
<dbReference type="GO" id="GO:0008841">
    <property type="term" value="F:dihydrofolate synthase activity"/>
    <property type="evidence" value="ECO:0007669"/>
    <property type="project" value="TreeGrafter"/>
</dbReference>
<dbReference type="GO" id="GO:0004326">
    <property type="term" value="F:tetrahydrofolylpolyglutamate synthase activity"/>
    <property type="evidence" value="ECO:0007669"/>
    <property type="project" value="UniProtKB-EC"/>
</dbReference>
<dbReference type="PANTHER" id="PTHR11136:SF0">
    <property type="entry name" value="DIHYDROFOLATE SYNTHETASE-RELATED"/>
    <property type="match status" value="1"/>
</dbReference>
<dbReference type="GO" id="GO:0005737">
    <property type="term" value="C:cytoplasm"/>
    <property type="evidence" value="ECO:0007669"/>
    <property type="project" value="TreeGrafter"/>
</dbReference>
<evidence type="ECO:0000256" key="5">
    <source>
        <dbReference type="ARBA" id="ARBA00022723"/>
    </source>
</evidence>
<evidence type="ECO:0000313" key="14">
    <source>
        <dbReference type="EMBL" id="STX10179.1"/>
    </source>
</evidence>
<organism evidence="14 16">
    <name type="scientific">Kurthia zopfii</name>
    <dbReference type="NCBI Taxonomy" id="1650"/>
    <lineage>
        <taxon>Bacteria</taxon>
        <taxon>Bacillati</taxon>
        <taxon>Bacillota</taxon>
        <taxon>Bacilli</taxon>
        <taxon>Bacillales</taxon>
        <taxon>Caryophanaceae</taxon>
        <taxon>Kurthia</taxon>
    </lineage>
</organism>
<feature type="domain" description="Mur ligase C-terminal" evidence="12">
    <location>
        <begin position="286"/>
        <end position="399"/>
    </location>
</feature>
<comment type="similarity">
    <text evidence="2 11">Belongs to the folylpolyglutamate synthase family.</text>
</comment>
<keyword evidence="7 11" id="KW-0067">ATP-binding</keyword>
<dbReference type="AlphaFoldDB" id="A0A8B4QBU3"/>
<dbReference type="PROSITE" id="PS01012">
    <property type="entry name" value="FOLYLPOLYGLU_SYNT_2"/>
    <property type="match status" value="1"/>
</dbReference>
<dbReference type="PANTHER" id="PTHR11136">
    <property type="entry name" value="FOLYLPOLYGLUTAMATE SYNTHASE-RELATED"/>
    <property type="match status" value="1"/>
</dbReference>
<evidence type="ECO:0000259" key="12">
    <source>
        <dbReference type="Pfam" id="PF02875"/>
    </source>
</evidence>
<dbReference type="InterPro" id="IPR018109">
    <property type="entry name" value="Folylpolyglutamate_synth_CS"/>
</dbReference>
<protein>
    <recommendedName>
        <fullName evidence="3">tetrahydrofolate synthase</fullName>
        <ecNumber evidence="3">6.3.2.17</ecNumber>
    </recommendedName>
    <alternativeName>
        <fullName evidence="9">Tetrahydrofolylpolyglutamate synthase</fullName>
    </alternativeName>
</protein>
<accession>A0A8B4QBU3</accession>
<evidence type="ECO:0000256" key="3">
    <source>
        <dbReference type="ARBA" id="ARBA00013025"/>
    </source>
</evidence>
<comment type="catalytic activity">
    <reaction evidence="10">
        <text>(6S)-5,6,7,8-tetrahydrofolyl-(gamma-L-Glu)(n) + L-glutamate + ATP = (6S)-5,6,7,8-tetrahydrofolyl-(gamma-L-Glu)(n+1) + ADP + phosphate + H(+)</text>
        <dbReference type="Rhea" id="RHEA:10580"/>
        <dbReference type="Rhea" id="RHEA-COMP:14738"/>
        <dbReference type="Rhea" id="RHEA-COMP:14740"/>
        <dbReference type="ChEBI" id="CHEBI:15378"/>
        <dbReference type="ChEBI" id="CHEBI:29985"/>
        <dbReference type="ChEBI" id="CHEBI:30616"/>
        <dbReference type="ChEBI" id="CHEBI:43474"/>
        <dbReference type="ChEBI" id="CHEBI:141005"/>
        <dbReference type="ChEBI" id="CHEBI:456216"/>
        <dbReference type="EC" id="6.3.2.17"/>
    </reaction>
</comment>
<dbReference type="Gene3D" id="3.90.190.20">
    <property type="entry name" value="Mur ligase, C-terminal domain"/>
    <property type="match status" value="1"/>
</dbReference>
<dbReference type="Pfam" id="PF08245">
    <property type="entry name" value="Mur_ligase_M"/>
    <property type="match status" value="1"/>
</dbReference>
<evidence type="ECO:0000256" key="6">
    <source>
        <dbReference type="ARBA" id="ARBA00022741"/>
    </source>
</evidence>
<dbReference type="PIRSF" id="PIRSF001563">
    <property type="entry name" value="Folylpolyglu_synth"/>
    <property type="match status" value="1"/>
</dbReference>
<keyword evidence="5" id="KW-0479">Metal-binding</keyword>
<dbReference type="SUPFAM" id="SSF53244">
    <property type="entry name" value="MurD-like peptide ligases, peptide-binding domain"/>
    <property type="match status" value="1"/>
</dbReference>
<evidence type="ECO:0000256" key="10">
    <source>
        <dbReference type="ARBA" id="ARBA00047493"/>
    </source>
</evidence>
<dbReference type="Pfam" id="PF02875">
    <property type="entry name" value="Mur_ligase_C"/>
    <property type="match status" value="1"/>
</dbReference>
<reference evidence="14 16" key="1">
    <citation type="submission" date="2018-06" db="EMBL/GenBank/DDBJ databases">
        <authorList>
            <consortium name="Pathogen Informatics"/>
            <person name="Doyle S."/>
        </authorList>
    </citation>
    <scope>NUCLEOTIDE SEQUENCE [LARGE SCALE GENOMIC DNA]</scope>
    <source>
        <strain evidence="14 16">NCTC10597</strain>
    </source>
</reference>
<comment type="cofactor">
    <cofactor evidence="1">
        <name>Mg(2+)</name>
        <dbReference type="ChEBI" id="CHEBI:18420"/>
    </cofactor>
</comment>
<reference evidence="15 17" key="2">
    <citation type="submission" date="2019-03" db="EMBL/GenBank/DDBJ databases">
        <title>Genomic Encyclopedia of Type Strains, Phase IV (KMG-IV): sequencing the most valuable type-strain genomes for metagenomic binning, comparative biology and taxonomic classification.</title>
        <authorList>
            <person name="Goeker M."/>
        </authorList>
    </citation>
    <scope>NUCLEOTIDE SEQUENCE [LARGE SCALE GENOMIC DNA]</scope>
    <source>
        <strain evidence="15 17">DSM 20580</strain>
    </source>
</reference>
<dbReference type="EC" id="6.3.2.17" evidence="3"/>
<comment type="caution">
    <text evidence="14">The sequence shown here is derived from an EMBL/GenBank/DDBJ whole genome shotgun (WGS) entry which is preliminary data.</text>
</comment>
<name>A0A8B4QBU3_9BACL</name>
<dbReference type="Proteomes" id="UP000294641">
    <property type="component" value="Unassembled WGS sequence"/>
</dbReference>
<dbReference type="SUPFAM" id="SSF53623">
    <property type="entry name" value="MurD-like peptide ligases, catalytic domain"/>
    <property type="match status" value="1"/>
</dbReference>
<evidence type="ECO:0000313" key="16">
    <source>
        <dbReference type="Proteomes" id="UP000254330"/>
    </source>
</evidence>
<dbReference type="OrthoDB" id="9809356at2"/>